<dbReference type="PROSITE" id="PS01230">
    <property type="entry name" value="TRMA_1"/>
    <property type="match status" value="1"/>
</dbReference>
<dbReference type="GO" id="GO:0008033">
    <property type="term" value="P:tRNA processing"/>
    <property type="evidence" value="ECO:0007669"/>
    <property type="project" value="InterPro"/>
</dbReference>
<evidence type="ECO:0000256" key="2">
    <source>
        <dbReference type="ARBA" id="ARBA00022679"/>
    </source>
</evidence>
<feature type="binding site" evidence="4">
    <location>
        <position position="497"/>
    </location>
    <ligand>
        <name>S-adenosyl-L-methionine</name>
        <dbReference type="ChEBI" id="CHEBI:59789"/>
    </ligand>
</feature>
<dbReference type="OrthoDB" id="10250660at2759"/>
<dbReference type="PROSITE" id="PS50926">
    <property type="entry name" value="TRAM"/>
    <property type="match status" value="1"/>
</dbReference>
<feature type="region of interest" description="Disordered" evidence="6">
    <location>
        <begin position="358"/>
        <end position="383"/>
    </location>
</feature>
<dbReference type="InterPro" id="IPR025795">
    <property type="entry name" value="tRNA_(uracil-5-)_MeTrfase"/>
</dbReference>
<dbReference type="EMBL" id="PJQD01000023">
    <property type="protein sequence ID" value="POY74518.1"/>
    <property type="molecule type" value="Genomic_DNA"/>
</dbReference>
<dbReference type="GO" id="GO:0032259">
    <property type="term" value="P:methylation"/>
    <property type="evidence" value="ECO:0007669"/>
    <property type="project" value="UniProtKB-KW"/>
</dbReference>
<evidence type="ECO:0000259" key="7">
    <source>
        <dbReference type="PROSITE" id="PS50926"/>
    </source>
</evidence>
<feature type="binding site" evidence="4">
    <location>
        <position position="530"/>
    </location>
    <ligand>
        <name>S-adenosyl-L-methionine</name>
        <dbReference type="ChEBI" id="CHEBI:59789"/>
    </ligand>
</feature>
<dbReference type="Gene3D" id="2.40.50.1070">
    <property type="match status" value="1"/>
</dbReference>
<dbReference type="Gene3D" id="3.40.50.150">
    <property type="entry name" value="Vaccinia Virus protein VP39"/>
    <property type="match status" value="2"/>
</dbReference>
<proteinExistence type="inferred from homology"/>
<evidence type="ECO:0000313" key="8">
    <source>
        <dbReference type="EMBL" id="POY74518.1"/>
    </source>
</evidence>
<comment type="similarity">
    <text evidence="4">Belongs to the class I-like SAM-binding methyltransferase superfamily. RNA M5U methyltransferase family.</text>
</comment>
<dbReference type="GO" id="GO:0030697">
    <property type="term" value="F:tRNA (uracil(54)-C5)-methyltransferase activity, S-adenosyl methionine-dependent"/>
    <property type="evidence" value="ECO:0007669"/>
    <property type="project" value="InterPro"/>
</dbReference>
<dbReference type="Pfam" id="PF05958">
    <property type="entry name" value="tRNA_U5-meth_tr"/>
    <property type="match status" value="1"/>
</dbReference>
<dbReference type="PROSITE" id="PS51622">
    <property type="entry name" value="SAM_MT_RNA_M5U_2"/>
    <property type="match status" value="1"/>
</dbReference>
<keyword evidence="2 4" id="KW-0808">Transferase</keyword>
<feature type="compositionally biased region" description="Low complexity" evidence="6">
    <location>
        <begin position="49"/>
        <end position="60"/>
    </location>
</feature>
<sequence length="684" mass="74408">MLLARSARRFVPSRCASPLARMATPPATNGVQAPKRALSKSPTPPQPPAAAAAAAASPATKKVKLTVEDPVSVPPILVETPVEANEAKNDDSSSTVAAAGATAASTTTDSSAASKENAATSEGKANKARKPRQRKGKAPKPGGVEEAGAFDVIELLGAERVEELQRLQEEEGRDWTKEAEQEWGKGPDGKDVEVRVVGSNDHGDGLATLTPSGSDLPTRLVSIPFALPGELVRVHLHRHEPDYYMSHGDLLEILEPSERRKAEVEELPGRVVDDKTAAKLAEVRAKYGNRVQCQYFGECSGCQYQPLAYEEQLEMKRDVVRRAFANFSGLDASLIPDIGPTLASPLQYAYRTKLTPHFQVPPSANSGRNKKKKGKQAVESEAAAAEPKKEWEITIGFEQKGRKRIVDIEECVIATKVINDALVGEREKVKSNIAAYKRGATILLRDTLPPRPTDAVAKATPYVPSEEPHVCITDHHATVREQVGPNEFEQQAGSFFQNNNSILPSLLDYVKDAVGPRPTDGQKRYLVDAYTGSGLFAISLADMFDRIEGVEIDKASIKWAKRNAEYNRAEGRGEVGFRDGKAEEIFKDIEFPADQTTIVIDPPRKGCDDLFLSQLLAFNPATVVYVSCNVRTQARDIGWLVSRSAEAAAQDPSKKAFRIESARAADLFAQTHHAEGVAILRRDV</sequence>
<feature type="compositionally biased region" description="Low complexity" evidence="6">
    <location>
        <begin position="92"/>
        <end position="114"/>
    </location>
</feature>
<evidence type="ECO:0000256" key="3">
    <source>
        <dbReference type="ARBA" id="ARBA00022691"/>
    </source>
</evidence>
<feature type="compositionally biased region" description="Basic residues" evidence="6">
    <location>
        <begin position="126"/>
        <end position="138"/>
    </location>
</feature>
<dbReference type="InterPro" id="IPR010280">
    <property type="entry name" value="U5_MeTrfase_fam"/>
</dbReference>
<reference evidence="8 9" key="1">
    <citation type="journal article" date="2018" name="Front. Microbiol.">
        <title>Prospects for Fungal Bioremediation of Acidic Radioactive Waste Sites: Characterization and Genome Sequence of Rhodotorula taiwanensis MD1149.</title>
        <authorList>
            <person name="Tkavc R."/>
            <person name="Matrosova V.Y."/>
            <person name="Grichenko O.E."/>
            <person name="Gostincar C."/>
            <person name="Volpe R.P."/>
            <person name="Klimenkova P."/>
            <person name="Gaidamakova E.K."/>
            <person name="Zhou C.E."/>
            <person name="Stewart B.J."/>
            <person name="Lyman M.G."/>
            <person name="Malfatti S.A."/>
            <person name="Rubinfeld B."/>
            <person name="Courtot M."/>
            <person name="Singh J."/>
            <person name="Dalgard C.L."/>
            <person name="Hamilton T."/>
            <person name="Frey K.G."/>
            <person name="Gunde-Cimerman N."/>
            <person name="Dugan L."/>
            <person name="Daly M.J."/>
        </authorList>
    </citation>
    <scope>NUCLEOTIDE SEQUENCE [LARGE SCALE GENOMIC DNA]</scope>
    <source>
        <strain evidence="8 9">MD1149</strain>
    </source>
</reference>
<feature type="domain" description="TRAM" evidence="7">
    <location>
        <begin position="185"/>
        <end position="252"/>
    </location>
</feature>
<evidence type="ECO:0000256" key="6">
    <source>
        <dbReference type="SAM" id="MobiDB-lite"/>
    </source>
</evidence>
<feature type="active site" evidence="5">
    <location>
        <position position="628"/>
    </location>
</feature>
<dbReference type="Proteomes" id="UP000237144">
    <property type="component" value="Unassembled WGS sequence"/>
</dbReference>
<evidence type="ECO:0000313" key="9">
    <source>
        <dbReference type="Proteomes" id="UP000237144"/>
    </source>
</evidence>
<keyword evidence="3 4" id="KW-0949">S-adenosyl-L-methionine</keyword>
<name>A0A2S5BCN2_9BASI</name>
<dbReference type="AlphaFoldDB" id="A0A2S5BCN2"/>
<feature type="region of interest" description="Disordered" evidence="6">
    <location>
        <begin position="17"/>
        <end position="145"/>
    </location>
</feature>
<dbReference type="InterPro" id="IPR002792">
    <property type="entry name" value="TRAM_dom"/>
</dbReference>
<feature type="binding site" evidence="4">
    <location>
        <position position="551"/>
    </location>
    <ligand>
        <name>S-adenosyl-L-methionine</name>
        <dbReference type="ChEBI" id="CHEBI:59789"/>
    </ligand>
</feature>
<dbReference type="Gene3D" id="2.40.50.140">
    <property type="entry name" value="Nucleic acid-binding proteins"/>
    <property type="match status" value="1"/>
</dbReference>
<dbReference type="InterPro" id="IPR030390">
    <property type="entry name" value="MeTrfase_TrmA_AS"/>
</dbReference>
<keyword evidence="9" id="KW-1185">Reference proteome</keyword>
<evidence type="ECO:0000256" key="4">
    <source>
        <dbReference type="PROSITE-ProRule" id="PRU01024"/>
    </source>
</evidence>
<dbReference type="InterPro" id="IPR029063">
    <property type="entry name" value="SAM-dependent_MTases_sf"/>
</dbReference>
<evidence type="ECO:0000256" key="1">
    <source>
        <dbReference type="ARBA" id="ARBA00022603"/>
    </source>
</evidence>
<dbReference type="PANTHER" id="PTHR11061:SF30">
    <property type="entry name" value="TRNA (URACIL(54)-C(5))-METHYLTRANSFERASE"/>
    <property type="match status" value="1"/>
</dbReference>
<feature type="region of interest" description="Disordered" evidence="6">
    <location>
        <begin position="168"/>
        <end position="192"/>
    </location>
</feature>
<dbReference type="InterPro" id="IPR012340">
    <property type="entry name" value="NA-bd_OB-fold"/>
</dbReference>
<evidence type="ECO:0000256" key="5">
    <source>
        <dbReference type="PROSITE-ProRule" id="PRU10015"/>
    </source>
</evidence>
<comment type="caution">
    <text evidence="8">The sequence shown here is derived from an EMBL/GenBank/DDBJ whole genome shotgun (WGS) entry which is preliminary data.</text>
</comment>
<gene>
    <name evidence="8" type="ORF">BMF94_2278</name>
</gene>
<keyword evidence="1 4" id="KW-0489">Methyltransferase</keyword>
<feature type="binding site" evidence="4">
    <location>
        <position position="601"/>
    </location>
    <ligand>
        <name>S-adenosyl-L-methionine</name>
        <dbReference type="ChEBI" id="CHEBI:59789"/>
    </ligand>
</feature>
<dbReference type="PROSITE" id="PS51687">
    <property type="entry name" value="SAM_MT_RNA_M5U"/>
    <property type="match status" value="1"/>
</dbReference>
<feature type="active site" description="Nucleophile" evidence="4">
    <location>
        <position position="628"/>
    </location>
</feature>
<protein>
    <recommendedName>
        <fullName evidence="7">TRAM domain-containing protein</fullName>
    </recommendedName>
</protein>
<organism evidence="8 9">
    <name type="scientific">Rhodotorula taiwanensis</name>
    <dbReference type="NCBI Taxonomy" id="741276"/>
    <lineage>
        <taxon>Eukaryota</taxon>
        <taxon>Fungi</taxon>
        <taxon>Dikarya</taxon>
        <taxon>Basidiomycota</taxon>
        <taxon>Pucciniomycotina</taxon>
        <taxon>Microbotryomycetes</taxon>
        <taxon>Sporidiobolales</taxon>
        <taxon>Sporidiobolaceae</taxon>
        <taxon>Rhodotorula</taxon>
    </lineage>
</organism>
<dbReference type="SUPFAM" id="SSF53335">
    <property type="entry name" value="S-adenosyl-L-methionine-dependent methyltransferases"/>
    <property type="match status" value="1"/>
</dbReference>
<dbReference type="STRING" id="741276.A0A2S5BCN2"/>
<dbReference type="PANTHER" id="PTHR11061">
    <property type="entry name" value="RNA M5U METHYLTRANSFERASE"/>
    <property type="match status" value="1"/>
</dbReference>
<accession>A0A2S5BCN2</accession>